<proteinExistence type="predicted"/>
<keyword evidence="2" id="KW-1185">Reference proteome</keyword>
<comment type="caution">
    <text evidence="1">The sequence shown here is derived from an EMBL/GenBank/DDBJ whole genome shotgun (WGS) entry which is preliminary data.</text>
</comment>
<sequence length="69" mass="7984">MTLGTQHPHQKVDLDDESHNAAKEICYLSGMYQPFLVKLMITKQPEQQRTPAVRCFNTKHKTASDFHKN</sequence>
<reference evidence="1" key="1">
    <citation type="submission" date="2023-01" db="EMBL/GenBank/DDBJ databases">
        <title>Genome assembly of the deep-sea coral Lophelia pertusa.</title>
        <authorList>
            <person name="Herrera S."/>
            <person name="Cordes E."/>
        </authorList>
    </citation>
    <scope>NUCLEOTIDE SEQUENCE</scope>
    <source>
        <strain evidence="1">USNM1676648</strain>
        <tissue evidence="1">Polyp</tissue>
    </source>
</reference>
<gene>
    <name evidence="1" type="ORF">OS493_011131</name>
</gene>
<protein>
    <submittedName>
        <fullName evidence="1">Uncharacterized protein</fullName>
    </submittedName>
</protein>
<dbReference type="Proteomes" id="UP001163046">
    <property type="component" value="Unassembled WGS sequence"/>
</dbReference>
<accession>A0A9W9Z1M5</accession>
<evidence type="ECO:0000313" key="2">
    <source>
        <dbReference type="Proteomes" id="UP001163046"/>
    </source>
</evidence>
<name>A0A9W9Z1M5_9CNID</name>
<organism evidence="1 2">
    <name type="scientific">Desmophyllum pertusum</name>
    <dbReference type="NCBI Taxonomy" id="174260"/>
    <lineage>
        <taxon>Eukaryota</taxon>
        <taxon>Metazoa</taxon>
        <taxon>Cnidaria</taxon>
        <taxon>Anthozoa</taxon>
        <taxon>Hexacorallia</taxon>
        <taxon>Scleractinia</taxon>
        <taxon>Caryophylliina</taxon>
        <taxon>Caryophylliidae</taxon>
        <taxon>Desmophyllum</taxon>
    </lineage>
</organism>
<evidence type="ECO:0000313" key="1">
    <source>
        <dbReference type="EMBL" id="KAJ7373531.1"/>
    </source>
</evidence>
<dbReference type="EMBL" id="MU826830">
    <property type="protein sequence ID" value="KAJ7373531.1"/>
    <property type="molecule type" value="Genomic_DNA"/>
</dbReference>
<dbReference type="AlphaFoldDB" id="A0A9W9Z1M5"/>